<dbReference type="Proteomes" id="UP000886595">
    <property type="component" value="Unassembled WGS sequence"/>
</dbReference>
<reference evidence="2 3" key="1">
    <citation type="submission" date="2020-02" db="EMBL/GenBank/DDBJ databases">
        <authorList>
            <person name="Ma Q."/>
            <person name="Huang Y."/>
            <person name="Song X."/>
            <person name="Pei D."/>
        </authorList>
    </citation>
    <scope>NUCLEOTIDE SEQUENCE [LARGE SCALE GENOMIC DNA]</scope>
    <source>
        <strain evidence="2">Sxm20200214</strain>
        <tissue evidence="2">Leaf</tissue>
    </source>
</reference>
<gene>
    <name evidence="2" type="ORF">Bca52824_057642</name>
</gene>
<sequence>MESRENTAFPDRLRLFEHGGYPLAANGIGSDGAVGSWNFTDKKMYTKCESIESAYYRSQINKASLELTIQADARERYEAIRHPLLYEYSRRKKSSQQKTTNEKSDMAKEATLSSTVTRRKGIRNKEVSWRLAPTDHVICLLPRNLLYICE</sequence>
<dbReference type="AlphaFoldDB" id="A0A8X7UDV6"/>
<evidence type="ECO:0000256" key="1">
    <source>
        <dbReference type="SAM" id="MobiDB-lite"/>
    </source>
</evidence>
<dbReference type="OrthoDB" id="10467091at2759"/>
<name>A0A8X7UDV6_BRACI</name>
<organism evidence="2 3">
    <name type="scientific">Brassica carinata</name>
    <name type="common">Ethiopian mustard</name>
    <name type="synonym">Abyssinian cabbage</name>
    <dbReference type="NCBI Taxonomy" id="52824"/>
    <lineage>
        <taxon>Eukaryota</taxon>
        <taxon>Viridiplantae</taxon>
        <taxon>Streptophyta</taxon>
        <taxon>Embryophyta</taxon>
        <taxon>Tracheophyta</taxon>
        <taxon>Spermatophyta</taxon>
        <taxon>Magnoliopsida</taxon>
        <taxon>eudicotyledons</taxon>
        <taxon>Gunneridae</taxon>
        <taxon>Pentapetalae</taxon>
        <taxon>rosids</taxon>
        <taxon>malvids</taxon>
        <taxon>Brassicales</taxon>
        <taxon>Brassicaceae</taxon>
        <taxon>Brassiceae</taxon>
        <taxon>Brassica</taxon>
    </lineage>
</organism>
<feature type="region of interest" description="Disordered" evidence="1">
    <location>
        <begin position="90"/>
        <end position="115"/>
    </location>
</feature>
<keyword evidence="3" id="KW-1185">Reference proteome</keyword>
<comment type="caution">
    <text evidence="2">The sequence shown here is derived from an EMBL/GenBank/DDBJ whole genome shotgun (WGS) entry which is preliminary data.</text>
</comment>
<protein>
    <submittedName>
        <fullName evidence="2">Uncharacterized protein</fullName>
    </submittedName>
</protein>
<evidence type="ECO:0000313" key="2">
    <source>
        <dbReference type="EMBL" id="KAG2275087.1"/>
    </source>
</evidence>
<proteinExistence type="predicted"/>
<dbReference type="EMBL" id="JAAMPC010000012">
    <property type="protein sequence ID" value="KAG2275087.1"/>
    <property type="molecule type" value="Genomic_DNA"/>
</dbReference>
<accession>A0A8X7UDV6</accession>
<evidence type="ECO:0000313" key="3">
    <source>
        <dbReference type="Proteomes" id="UP000886595"/>
    </source>
</evidence>